<proteinExistence type="predicted"/>
<evidence type="ECO:0000256" key="1">
    <source>
        <dbReference type="SAM" id="MobiDB-lite"/>
    </source>
</evidence>
<evidence type="ECO:0000313" key="2">
    <source>
        <dbReference type="EMBL" id="KAE8136484.1"/>
    </source>
</evidence>
<feature type="region of interest" description="Disordered" evidence="1">
    <location>
        <begin position="1"/>
        <end position="46"/>
    </location>
</feature>
<dbReference type="Proteomes" id="UP000325672">
    <property type="component" value="Unassembled WGS sequence"/>
</dbReference>
<dbReference type="RefSeq" id="XP_031912547.1">
    <property type="nucleotide sequence ID" value="XM_032054863.1"/>
</dbReference>
<dbReference type="EMBL" id="ML743584">
    <property type="protein sequence ID" value="KAE8136484.1"/>
    <property type="molecule type" value="Genomic_DNA"/>
</dbReference>
<accession>A0A5N6STM6</accession>
<protein>
    <submittedName>
        <fullName evidence="2">Uncharacterized protein</fullName>
    </submittedName>
</protein>
<sequence>MRRQVPRLPSGTLVSACPMSTPRPCSTRATPGKPDRSSSSMNVPSLRWRGFVGPSFGQDLCCGSASMRPPSTMR</sequence>
<organism evidence="2 3">
    <name type="scientific">Aspergillus pseudotamarii</name>
    <dbReference type="NCBI Taxonomy" id="132259"/>
    <lineage>
        <taxon>Eukaryota</taxon>
        <taxon>Fungi</taxon>
        <taxon>Dikarya</taxon>
        <taxon>Ascomycota</taxon>
        <taxon>Pezizomycotina</taxon>
        <taxon>Eurotiomycetes</taxon>
        <taxon>Eurotiomycetidae</taxon>
        <taxon>Eurotiales</taxon>
        <taxon>Aspergillaceae</taxon>
        <taxon>Aspergillus</taxon>
        <taxon>Aspergillus subgen. Circumdati</taxon>
    </lineage>
</organism>
<evidence type="ECO:0000313" key="3">
    <source>
        <dbReference type="Proteomes" id="UP000325672"/>
    </source>
</evidence>
<keyword evidence="3" id="KW-1185">Reference proteome</keyword>
<name>A0A5N6STM6_ASPPS</name>
<gene>
    <name evidence="2" type="ORF">BDV38DRAFT_249602</name>
</gene>
<dbReference type="AlphaFoldDB" id="A0A5N6STM6"/>
<reference evidence="2 3" key="1">
    <citation type="submission" date="2019-04" db="EMBL/GenBank/DDBJ databases">
        <title>Friends and foes A comparative genomics study of 23 Aspergillus species from section Flavi.</title>
        <authorList>
            <consortium name="DOE Joint Genome Institute"/>
            <person name="Kjaerbolling I."/>
            <person name="Vesth T."/>
            <person name="Frisvad J.C."/>
            <person name="Nybo J.L."/>
            <person name="Theobald S."/>
            <person name="Kildgaard S."/>
            <person name="Isbrandt T."/>
            <person name="Kuo A."/>
            <person name="Sato A."/>
            <person name="Lyhne E.K."/>
            <person name="Kogle M.E."/>
            <person name="Wiebenga A."/>
            <person name="Kun R.S."/>
            <person name="Lubbers R.J."/>
            <person name="Makela M.R."/>
            <person name="Barry K."/>
            <person name="Chovatia M."/>
            <person name="Clum A."/>
            <person name="Daum C."/>
            <person name="Haridas S."/>
            <person name="He G."/>
            <person name="LaButti K."/>
            <person name="Lipzen A."/>
            <person name="Mondo S."/>
            <person name="Riley R."/>
            <person name="Salamov A."/>
            <person name="Simmons B.A."/>
            <person name="Magnuson J.K."/>
            <person name="Henrissat B."/>
            <person name="Mortensen U.H."/>
            <person name="Larsen T.O."/>
            <person name="Devries R.P."/>
            <person name="Grigoriev I.V."/>
            <person name="Machida M."/>
            <person name="Baker S.E."/>
            <person name="Andersen M.R."/>
        </authorList>
    </citation>
    <scope>NUCLEOTIDE SEQUENCE [LARGE SCALE GENOMIC DNA]</scope>
    <source>
        <strain evidence="2 3">CBS 117625</strain>
    </source>
</reference>
<dbReference type="GeneID" id="43639073"/>